<evidence type="ECO:0000256" key="2">
    <source>
        <dbReference type="SAM" id="Phobius"/>
    </source>
</evidence>
<dbReference type="Proteomes" id="UP000326852">
    <property type="component" value="Unassembled WGS sequence"/>
</dbReference>
<keyword evidence="2" id="KW-1133">Transmembrane helix</keyword>
<feature type="transmembrane region" description="Helical" evidence="2">
    <location>
        <begin position="102"/>
        <end position="123"/>
    </location>
</feature>
<accession>A0A5N6MEL3</accession>
<organism evidence="3 4">
    <name type="scientific">Arthrobacter yangruifuii</name>
    <dbReference type="NCBI Taxonomy" id="2606616"/>
    <lineage>
        <taxon>Bacteria</taxon>
        <taxon>Bacillati</taxon>
        <taxon>Actinomycetota</taxon>
        <taxon>Actinomycetes</taxon>
        <taxon>Micrococcales</taxon>
        <taxon>Micrococcaceae</taxon>
        <taxon>Arthrobacter</taxon>
    </lineage>
</organism>
<feature type="region of interest" description="Disordered" evidence="1">
    <location>
        <begin position="222"/>
        <end position="242"/>
    </location>
</feature>
<protein>
    <submittedName>
        <fullName evidence="3">Uncharacterized protein</fullName>
    </submittedName>
</protein>
<dbReference type="EMBL" id="VTFX01000006">
    <property type="protein sequence ID" value="KAD3456015.1"/>
    <property type="molecule type" value="Genomic_DNA"/>
</dbReference>
<evidence type="ECO:0000256" key="1">
    <source>
        <dbReference type="SAM" id="MobiDB-lite"/>
    </source>
</evidence>
<dbReference type="RefSeq" id="WP_152273210.1">
    <property type="nucleotide sequence ID" value="NZ_VTFX01000006.1"/>
</dbReference>
<reference evidence="3 4" key="1">
    <citation type="submission" date="2019-08" db="EMBL/GenBank/DDBJ databases">
        <title>Arthrobacter sp. nov., isolated from plateau pika and Tibetan wild ass.</title>
        <authorList>
            <person name="Ge Y."/>
        </authorList>
    </citation>
    <scope>NUCLEOTIDE SEQUENCE [LARGE SCALE GENOMIC DNA]</scope>
    <source>
        <strain evidence="3 4">785</strain>
    </source>
</reference>
<proteinExistence type="predicted"/>
<keyword evidence="4" id="KW-1185">Reference proteome</keyword>
<dbReference type="AlphaFoldDB" id="A0A5N6MEL3"/>
<feature type="transmembrane region" description="Helical" evidence="2">
    <location>
        <begin position="57"/>
        <end position="81"/>
    </location>
</feature>
<gene>
    <name evidence="3" type="ORF">GD627_15005</name>
</gene>
<comment type="caution">
    <text evidence="3">The sequence shown here is derived from an EMBL/GenBank/DDBJ whole genome shotgun (WGS) entry which is preliminary data.</text>
</comment>
<name>A0A5N6MEL3_9MICC</name>
<keyword evidence="2" id="KW-0472">Membrane</keyword>
<keyword evidence="2" id="KW-0812">Transmembrane</keyword>
<evidence type="ECO:0000313" key="3">
    <source>
        <dbReference type="EMBL" id="KAD3456015.1"/>
    </source>
</evidence>
<evidence type="ECO:0000313" key="4">
    <source>
        <dbReference type="Proteomes" id="UP000326852"/>
    </source>
</evidence>
<sequence length="242" mass="24859">MSANLGGISREYKVLAVFLALVVILALVLAASAAAPRLVSTPPPVGGSSTESGSGSLAYLFIAFAAGTLIIFGILFVFAALGRWISGNDASERGALSLPHGSISAVLALIIVVVFSVTSIHVYSELRAGEDVGIESAGVTQEALDALPRDRVLHIAPETAMDGQPATYTVTLANPHENSTVFAGDLMTIFSTLLIAIVGFYFGQGATAAGVREAEKLKLGENRGGTTAIKDTETPPSENTGG</sequence>
<feature type="transmembrane region" description="Helical" evidence="2">
    <location>
        <begin position="181"/>
        <end position="202"/>
    </location>
</feature>